<dbReference type="Gene3D" id="3.40.50.1000">
    <property type="entry name" value="HAD superfamily/HAD-like"/>
    <property type="match status" value="1"/>
</dbReference>
<dbReference type="InterPro" id="IPR023214">
    <property type="entry name" value="HAD_sf"/>
</dbReference>
<dbReference type="InterPro" id="IPR039189">
    <property type="entry name" value="Fcp1"/>
</dbReference>
<organism evidence="10 11">
    <name type="scientific">Coemansia spiralis</name>
    <dbReference type="NCBI Taxonomy" id="417178"/>
    <lineage>
        <taxon>Eukaryota</taxon>
        <taxon>Fungi</taxon>
        <taxon>Fungi incertae sedis</taxon>
        <taxon>Zoopagomycota</taxon>
        <taxon>Kickxellomycotina</taxon>
        <taxon>Kickxellomycetes</taxon>
        <taxon>Kickxellales</taxon>
        <taxon>Kickxellaceae</taxon>
        <taxon>Coemansia</taxon>
    </lineage>
</organism>
<dbReference type="Pfam" id="PF00533">
    <property type="entry name" value="BRCT"/>
    <property type="match status" value="1"/>
</dbReference>
<dbReference type="AlphaFoldDB" id="A0A9W8G965"/>
<dbReference type="InterPro" id="IPR036420">
    <property type="entry name" value="BRCT_dom_sf"/>
</dbReference>
<dbReference type="GO" id="GO:0008420">
    <property type="term" value="F:RNA polymerase II CTD heptapeptide repeat phosphatase activity"/>
    <property type="evidence" value="ECO:0007669"/>
    <property type="project" value="UniProtKB-UniRule"/>
</dbReference>
<dbReference type="Proteomes" id="UP001151518">
    <property type="component" value="Unassembled WGS sequence"/>
</dbReference>
<feature type="domain" description="FCP1 homology" evidence="9">
    <location>
        <begin position="169"/>
        <end position="363"/>
    </location>
</feature>
<dbReference type="CDD" id="cd17729">
    <property type="entry name" value="BRCT_CTDP1"/>
    <property type="match status" value="1"/>
</dbReference>
<dbReference type="PANTHER" id="PTHR23081:SF36">
    <property type="entry name" value="RNA POLYMERASE II SUBUNIT A C-TERMINAL DOMAIN PHOSPHATASE"/>
    <property type="match status" value="1"/>
</dbReference>
<feature type="compositionally biased region" description="Polar residues" evidence="7">
    <location>
        <begin position="795"/>
        <end position="807"/>
    </location>
</feature>
<evidence type="ECO:0000256" key="5">
    <source>
        <dbReference type="ARBA" id="ARBA00048336"/>
    </source>
</evidence>
<feature type="compositionally biased region" description="Polar residues" evidence="7">
    <location>
        <begin position="359"/>
        <end position="372"/>
    </location>
</feature>
<dbReference type="InterPro" id="IPR011947">
    <property type="entry name" value="FCP1_euk"/>
</dbReference>
<feature type="region of interest" description="Disordered" evidence="7">
    <location>
        <begin position="568"/>
        <end position="589"/>
    </location>
</feature>
<evidence type="ECO:0000313" key="11">
    <source>
        <dbReference type="Proteomes" id="UP001151518"/>
    </source>
</evidence>
<name>A0A9W8G965_9FUNG</name>
<evidence type="ECO:0000256" key="6">
    <source>
        <dbReference type="RuleBase" id="RU366066"/>
    </source>
</evidence>
<evidence type="ECO:0000256" key="4">
    <source>
        <dbReference type="ARBA" id="ARBA00047761"/>
    </source>
</evidence>
<dbReference type="SUPFAM" id="SSF56784">
    <property type="entry name" value="HAD-like"/>
    <property type="match status" value="1"/>
</dbReference>
<dbReference type="GO" id="GO:0005634">
    <property type="term" value="C:nucleus"/>
    <property type="evidence" value="ECO:0007669"/>
    <property type="project" value="UniProtKB-SubCell"/>
</dbReference>
<dbReference type="NCBIfam" id="TIGR02250">
    <property type="entry name" value="FCP1_euk"/>
    <property type="match status" value="1"/>
</dbReference>
<gene>
    <name evidence="10" type="primary">fcp1</name>
    <name evidence="10" type="ORF">GGI25_002157</name>
</gene>
<evidence type="ECO:0000256" key="1">
    <source>
        <dbReference type="ARBA" id="ARBA00004123"/>
    </source>
</evidence>
<comment type="subcellular location">
    <subcellularLocation>
        <location evidence="1 6">Nucleus</location>
    </subcellularLocation>
</comment>
<keyword evidence="3 6" id="KW-0539">Nucleus</keyword>
<evidence type="ECO:0000256" key="7">
    <source>
        <dbReference type="SAM" id="MobiDB-lite"/>
    </source>
</evidence>
<feature type="compositionally biased region" description="Low complexity" evidence="7">
    <location>
        <begin position="414"/>
        <end position="432"/>
    </location>
</feature>
<feature type="compositionally biased region" description="Basic residues" evidence="7">
    <location>
        <begin position="759"/>
        <end position="770"/>
    </location>
</feature>
<proteinExistence type="predicted"/>
<feature type="domain" description="BRCT" evidence="8">
    <location>
        <begin position="512"/>
        <end position="617"/>
    </location>
</feature>
<comment type="function">
    <text evidence="6">This promotes the activity of RNA polymerase II.</text>
</comment>
<dbReference type="SMART" id="SM00577">
    <property type="entry name" value="CPDc"/>
    <property type="match status" value="1"/>
</dbReference>
<feature type="compositionally biased region" description="Acidic residues" evidence="7">
    <location>
        <begin position="967"/>
        <end position="1000"/>
    </location>
</feature>
<keyword evidence="2 6" id="KW-0378">Hydrolase</keyword>
<dbReference type="CDD" id="cd07521">
    <property type="entry name" value="HAD_FCP1-like"/>
    <property type="match status" value="1"/>
</dbReference>
<feature type="compositionally biased region" description="Acidic residues" evidence="7">
    <location>
        <begin position="911"/>
        <end position="922"/>
    </location>
</feature>
<protein>
    <recommendedName>
        <fullName evidence="6">RNA polymerase II subunit A C-terminal domain phosphatase</fullName>
        <ecNumber evidence="6">3.1.3.16</ecNumber>
    </recommendedName>
</protein>
<evidence type="ECO:0000313" key="10">
    <source>
        <dbReference type="EMBL" id="KAJ2678569.1"/>
    </source>
</evidence>
<dbReference type="InterPro" id="IPR004274">
    <property type="entry name" value="FCP1_dom"/>
</dbReference>
<dbReference type="Gene3D" id="3.40.50.10190">
    <property type="entry name" value="BRCT domain"/>
    <property type="match status" value="1"/>
</dbReference>
<comment type="caution">
    <text evidence="10">The sequence shown here is derived from an EMBL/GenBank/DDBJ whole genome shotgun (WGS) entry which is preliminary data.</text>
</comment>
<evidence type="ECO:0000256" key="2">
    <source>
        <dbReference type="ARBA" id="ARBA00022801"/>
    </source>
</evidence>
<dbReference type="EC" id="3.1.3.16" evidence="6"/>
<dbReference type="PANTHER" id="PTHR23081">
    <property type="entry name" value="RNA POLYMERASE II CTD PHOSPHATASE"/>
    <property type="match status" value="1"/>
</dbReference>
<dbReference type="InterPro" id="IPR036412">
    <property type="entry name" value="HAD-like_sf"/>
</dbReference>
<comment type="catalytic activity">
    <reaction evidence="4 6">
        <text>O-phospho-L-seryl-[protein] + H2O = L-seryl-[protein] + phosphate</text>
        <dbReference type="Rhea" id="RHEA:20629"/>
        <dbReference type="Rhea" id="RHEA-COMP:9863"/>
        <dbReference type="Rhea" id="RHEA-COMP:11604"/>
        <dbReference type="ChEBI" id="CHEBI:15377"/>
        <dbReference type="ChEBI" id="CHEBI:29999"/>
        <dbReference type="ChEBI" id="CHEBI:43474"/>
        <dbReference type="ChEBI" id="CHEBI:83421"/>
        <dbReference type="EC" id="3.1.3.16"/>
    </reaction>
</comment>
<dbReference type="PROSITE" id="PS50969">
    <property type="entry name" value="FCP1"/>
    <property type="match status" value="1"/>
</dbReference>
<dbReference type="PROSITE" id="PS50172">
    <property type="entry name" value="BRCT"/>
    <property type="match status" value="1"/>
</dbReference>
<feature type="compositionally biased region" description="Basic and acidic residues" evidence="7">
    <location>
        <begin position="676"/>
        <end position="686"/>
    </location>
</feature>
<dbReference type="SUPFAM" id="SSF52113">
    <property type="entry name" value="BRCT domain"/>
    <property type="match status" value="1"/>
</dbReference>
<feature type="compositionally biased region" description="Polar residues" evidence="7">
    <location>
        <begin position="856"/>
        <end position="866"/>
    </location>
</feature>
<evidence type="ECO:0000259" key="8">
    <source>
        <dbReference type="PROSITE" id="PS50172"/>
    </source>
</evidence>
<dbReference type="EMBL" id="JANBTW010000019">
    <property type="protein sequence ID" value="KAJ2678569.1"/>
    <property type="molecule type" value="Genomic_DNA"/>
</dbReference>
<dbReference type="OrthoDB" id="10249888at2759"/>
<feature type="region of interest" description="Disordered" evidence="7">
    <location>
        <begin position="676"/>
        <end position="695"/>
    </location>
</feature>
<accession>A0A9W8G965</accession>
<dbReference type="Pfam" id="PF03031">
    <property type="entry name" value="NIF"/>
    <property type="match status" value="1"/>
</dbReference>
<reference evidence="10" key="1">
    <citation type="submission" date="2022-07" db="EMBL/GenBank/DDBJ databases">
        <title>Phylogenomic reconstructions and comparative analyses of Kickxellomycotina fungi.</title>
        <authorList>
            <person name="Reynolds N.K."/>
            <person name="Stajich J.E."/>
            <person name="Barry K."/>
            <person name="Grigoriev I.V."/>
            <person name="Crous P."/>
            <person name="Smith M.E."/>
        </authorList>
    </citation>
    <scope>NUCLEOTIDE SEQUENCE</scope>
    <source>
        <strain evidence="10">NRRL 3115</strain>
    </source>
</reference>
<evidence type="ECO:0000259" key="9">
    <source>
        <dbReference type="PROSITE" id="PS50969"/>
    </source>
</evidence>
<feature type="region of interest" description="Disordered" evidence="7">
    <location>
        <begin position="631"/>
        <end position="669"/>
    </location>
</feature>
<comment type="catalytic activity">
    <reaction evidence="5 6">
        <text>O-phospho-L-threonyl-[protein] + H2O = L-threonyl-[protein] + phosphate</text>
        <dbReference type="Rhea" id="RHEA:47004"/>
        <dbReference type="Rhea" id="RHEA-COMP:11060"/>
        <dbReference type="Rhea" id="RHEA-COMP:11605"/>
        <dbReference type="ChEBI" id="CHEBI:15377"/>
        <dbReference type="ChEBI" id="CHEBI:30013"/>
        <dbReference type="ChEBI" id="CHEBI:43474"/>
        <dbReference type="ChEBI" id="CHEBI:61977"/>
        <dbReference type="EC" id="3.1.3.16"/>
    </reaction>
</comment>
<dbReference type="InterPro" id="IPR001357">
    <property type="entry name" value="BRCT_dom"/>
</dbReference>
<feature type="region of interest" description="Disordered" evidence="7">
    <location>
        <begin position="356"/>
        <end position="438"/>
    </location>
</feature>
<feature type="compositionally biased region" description="Polar residues" evidence="7">
    <location>
        <begin position="736"/>
        <end position="751"/>
    </location>
</feature>
<feature type="region of interest" description="Disordered" evidence="7">
    <location>
        <begin position="727"/>
        <end position="1000"/>
    </location>
</feature>
<dbReference type="Gene3D" id="2.40.50.100">
    <property type="match status" value="1"/>
</dbReference>
<evidence type="ECO:0000256" key="3">
    <source>
        <dbReference type="ARBA" id="ARBA00023242"/>
    </source>
</evidence>
<sequence>METTELLCIPRRHEPAKIVEFMVGSGDTVTKMAPVLIYEYKEKASPNDDSIVEDTVLLKALKKSPDAQGYLTKREYLRSPFEGKVTALLCKMGDQVRFNDALVQITVPCSHSTVFNGLCTLCGKDVSQIDATGVPDTQAQISMFHNNSGLKVSYDVAASIDSETRERLWDQKKLSLIIDLDQTIIHANASEDPHFEAWLIENYDGPRDAQPNGDKTDGAEPDAAVHKTLPDDIGSFYLPVRPSRHFVKLRPGLRDFLESISKIYELHIYTMGSRPYADAVASVIDPQSRLFSGRVISRDESGSLEKKNLRRLFPVDTSMVVILDDRADVWDWSPNLIRVHQYQFFTGVGDINAGHLPPVQTTRAPDTSSAETISEAEKPLDGPSIADTNKDAAAEGANSEPVPLAAAADDDAANSDANPESPAAAPSEPVAALDSTGNHQIPFSDAVVHADVEYGVKSEEGKTFKQPRLVDNDRELIKVQDVLTQLHQDYYKHLGPSHEPPLPDVAQILSRIKSRVLGGVTIVFTAIFRINAGAIPPQQSDLWIWAQNFGARCELEVTDRTTHVVAGKPGTEKAHAARRMANKGKTNGGSSPIVVKEEWLLHSIYRWEWLDETPYLWHNEDKDLVASLAERRKPRQTQAGSPAHKRKSSDEDGVFDQGSDKKYQRRQPAAIERLKQQVDRATHEYDSANTTDIEDELERQEAGLQEHEAEVDNFVQNIDWDDLEREVMGDSESEDNLSSGDEQSKNASHSASVADLRQKALRRAVRRRIAHGNVDGSDDADDHTADGDASSSDGESNTTGSTGQSNQGKKRARISSSDSLNQHGKGRNANKRLSNLAAADGSLDISTNTEDEDNSGDTGSDTSVTVSKPKRSGENTRDFLASKMGISLKQKSILDEDPGNAGERSKPRDSDSDEDNDDDFYEGDPHDIDGPLFAGIEDEDGDYRQGNKNNDEDDEDELGDGSRNEGDESGSEQWGEDDESDEENFDDLINDLEEEISSSS</sequence>